<dbReference type="PANTHER" id="PTHR36449:SF1">
    <property type="entry name" value="ACETYLTRANSFERASE"/>
    <property type="match status" value="1"/>
</dbReference>
<gene>
    <name evidence="7" type="ORF">AFCDBAGC_1691</name>
</gene>
<dbReference type="Gene3D" id="3.40.630.30">
    <property type="match status" value="1"/>
</dbReference>
<sequence>MLDDWLKRQARRSEGRFARTYVVCADGAVVGYYCISAGTVAREDAPGRIRRNAPEPIPVSILGRLAVDQRWAGRGLGADLLADALRRIANAADVIGIGAVLIHALDDQALAFYRRQAEFLEFPDRSRTLFLPIGALTGGR</sequence>
<keyword evidence="3" id="KW-0808">Transferase</keyword>
<comment type="caution">
    <text evidence="7">The sequence shown here is derived from an EMBL/GenBank/DDBJ whole genome shotgun (WGS) entry which is preliminary data.</text>
</comment>
<keyword evidence="1" id="KW-0678">Repressor</keyword>
<evidence type="ECO:0000313" key="8">
    <source>
        <dbReference type="Proteomes" id="UP001055117"/>
    </source>
</evidence>
<protein>
    <recommendedName>
        <fullName evidence="6">N-acetyltransferase domain-containing protein</fullName>
    </recommendedName>
</protein>
<proteinExistence type="predicted"/>
<dbReference type="SUPFAM" id="SSF55729">
    <property type="entry name" value="Acyl-CoA N-acyltransferases (Nat)"/>
    <property type="match status" value="1"/>
</dbReference>
<keyword evidence="4" id="KW-0012">Acyltransferase</keyword>
<reference evidence="7 8" key="1">
    <citation type="journal article" date="2021" name="Front. Microbiol.">
        <title>Comprehensive Comparative Genomics and Phenotyping of Methylobacterium Species.</title>
        <authorList>
            <person name="Alessa O."/>
            <person name="Ogura Y."/>
            <person name="Fujitani Y."/>
            <person name="Takami H."/>
            <person name="Hayashi T."/>
            <person name="Sahin N."/>
            <person name="Tani A."/>
        </authorList>
    </citation>
    <scope>NUCLEOTIDE SEQUENCE [LARGE SCALE GENOMIC DNA]</scope>
    <source>
        <strain evidence="7 8">DSM 23679</strain>
    </source>
</reference>
<feature type="domain" description="N-acetyltransferase" evidence="6">
    <location>
        <begin position="1"/>
        <end position="140"/>
    </location>
</feature>
<dbReference type="Proteomes" id="UP001055117">
    <property type="component" value="Unassembled WGS sequence"/>
</dbReference>
<accession>A0ABQ4QFD3</accession>
<evidence type="ECO:0000256" key="3">
    <source>
        <dbReference type="ARBA" id="ARBA00022679"/>
    </source>
</evidence>
<dbReference type="InterPro" id="IPR000182">
    <property type="entry name" value="GNAT_dom"/>
</dbReference>
<keyword evidence="2" id="KW-1277">Toxin-antitoxin system</keyword>
<dbReference type="Pfam" id="PF13508">
    <property type="entry name" value="Acetyltransf_7"/>
    <property type="match status" value="1"/>
</dbReference>
<evidence type="ECO:0000259" key="6">
    <source>
        <dbReference type="PROSITE" id="PS51186"/>
    </source>
</evidence>
<comment type="catalytic activity">
    <reaction evidence="5">
        <text>glycyl-tRNA(Gly) + acetyl-CoA = N-acetylglycyl-tRNA(Gly) + CoA + H(+)</text>
        <dbReference type="Rhea" id="RHEA:81867"/>
        <dbReference type="Rhea" id="RHEA-COMP:9683"/>
        <dbReference type="Rhea" id="RHEA-COMP:19766"/>
        <dbReference type="ChEBI" id="CHEBI:15378"/>
        <dbReference type="ChEBI" id="CHEBI:57287"/>
        <dbReference type="ChEBI" id="CHEBI:57288"/>
        <dbReference type="ChEBI" id="CHEBI:78522"/>
        <dbReference type="ChEBI" id="CHEBI:232036"/>
    </reaction>
</comment>
<evidence type="ECO:0000256" key="4">
    <source>
        <dbReference type="ARBA" id="ARBA00023315"/>
    </source>
</evidence>
<evidence type="ECO:0000256" key="2">
    <source>
        <dbReference type="ARBA" id="ARBA00022649"/>
    </source>
</evidence>
<keyword evidence="8" id="KW-1185">Reference proteome</keyword>
<dbReference type="PROSITE" id="PS51186">
    <property type="entry name" value="GNAT"/>
    <property type="match status" value="1"/>
</dbReference>
<dbReference type="EMBL" id="BPQG01000024">
    <property type="protein sequence ID" value="GJD43832.1"/>
    <property type="molecule type" value="Genomic_DNA"/>
</dbReference>
<evidence type="ECO:0000256" key="5">
    <source>
        <dbReference type="ARBA" id="ARBA00049880"/>
    </source>
</evidence>
<dbReference type="RefSeq" id="WP_238271859.1">
    <property type="nucleotide sequence ID" value="NZ_BPQG01000024.1"/>
</dbReference>
<evidence type="ECO:0000256" key="1">
    <source>
        <dbReference type="ARBA" id="ARBA00022491"/>
    </source>
</evidence>
<dbReference type="InterPro" id="IPR016181">
    <property type="entry name" value="Acyl_CoA_acyltransferase"/>
</dbReference>
<dbReference type="PANTHER" id="PTHR36449">
    <property type="entry name" value="ACETYLTRANSFERASE-RELATED"/>
    <property type="match status" value="1"/>
</dbReference>
<organism evidence="7 8">
    <name type="scientific">Methylobacterium cerastii</name>
    <dbReference type="NCBI Taxonomy" id="932741"/>
    <lineage>
        <taxon>Bacteria</taxon>
        <taxon>Pseudomonadati</taxon>
        <taxon>Pseudomonadota</taxon>
        <taxon>Alphaproteobacteria</taxon>
        <taxon>Hyphomicrobiales</taxon>
        <taxon>Methylobacteriaceae</taxon>
        <taxon>Methylobacterium</taxon>
    </lineage>
</organism>
<name>A0ABQ4QFD3_9HYPH</name>
<evidence type="ECO:0000313" key="7">
    <source>
        <dbReference type="EMBL" id="GJD43832.1"/>
    </source>
</evidence>